<dbReference type="InterPro" id="IPR036390">
    <property type="entry name" value="WH_DNA-bd_sf"/>
</dbReference>
<dbReference type="Gene3D" id="1.10.10.10">
    <property type="entry name" value="Winged helix-like DNA-binding domain superfamily/Winged helix DNA-binding domain"/>
    <property type="match status" value="1"/>
</dbReference>
<comment type="similarity">
    <text evidence="1">Belongs to the Fur family.</text>
</comment>
<keyword evidence="6" id="KW-0804">Transcription</keyword>
<dbReference type="Pfam" id="PF01475">
    <property type="entry name" value="FUR"/>
    <property type="match status" value="1"/>
</dbReference>
<dbReference type="InterPro" id="IPR036388">
    <property type="entry name" value="WH-like_DNA-bd_sf"/>
</dbReference>
<dbReference type="CDD" id="cd07153">
    <property type="entry name" value="Fur_like"/>
    <property type="match status" value="1"/>
</dbReference>
<accession>A0ABV6YPN9</accession>
<evidence type="ECO:0000313" key="7">
    <source>
        <dbReference type="EMBL" id="MFC1799993.1"/>
    </source>
</evidence>
<evidence type="ECO:0000256" key="2">
    <source>
        <dbReference type="ARBA" id="ARBA00022491"/>
    </source>
</evidence>
<evidence type="ECO:0000256" key="6">
    <source>
        <dbReference type="ARBA" id="ARBA00023163"/>
    </source>
</evidence>
<proteinExistence type="inferred from homology"/>
<keyword evidence="2" id="KW-0678">Repressor</keyword>
<comment type="caution">
    <text evidence="7">The sequence shown here is derived from an EMBL/GenBank/DDBJ whole genome shotgun (WGS) entry which is preliminary data.</text>
</comment>
<sequence length="165" mass="18345">MRNEIKIEAIQELFESHDLRPTHQRLRILGYLHDHPGEHPTAEDIHAALLGEMPTLALATVYNTLGALQKKGLVSGVSITGSEMRYHYVTNFHHHLLCRKCGKILDLDVGCAFATGKRKSFKGHQIEEVHGYFKGICEACTGKTRPCKGSDVRTGAKRVTGRSRG</sequence>
<keyword evidence="8" id="KW-1185">Reference proteome</keyword>
<dbReference type="PANTHER" id="PTHR33202">
    <property type="entry name" value="ZINC UPTAKE REGULATION PROTEIN"/>
    <property type="match status" value="1"/>
</dbReference>
<keyword evidence="4" id="KW-0805">Transcription regulation</keyword>
<reference evidence="7 8" key="1">
    <citation type="submission" date="2024-09" db="EMBL/GenBank/DDBJ databases">
        <authorList>
            <person name="D'Angelo T."/>
        </authorList>
    </citation>
    <scope>NUCLEOTIDE SEQUENCE [LARGE SCALE GENOMIC DNA]</scope>
    <source>
        <strain evidence="7">SAG AM-311-F02</strain>
    </source>
</reference>
<evidence type="ECO:0000256" key="1">
    <source>
        <dbReference type="ARBA" id="ARBA00007957"/>
    </source>
</evidence>
<gene>
    <name evidence="7" type="ORF">ACFL2Z_03675</name>
</gene>
<keyword evidence="3" id="KW-0862">Zinc</keyword>
<keyword evidence="5" id="KW-0238">DNA-binding</keyword>
<dbReference type="InterPro" id="IPR002481">
    <property type="entry name" value="FUR"/>
</dbReference>
<evidence type="ECO:0000256" key="3">
    <source>
        <dbReference type="ARBA" id="ARBA00022833"/>
    </source>
</evidence>
<organism evidence="7 8">
    <name type="scientific">Eiseniibacteriota bacterium</name>
    <dbReference type="NCBI Taxonomy" id="2212470"/>
    <lineage>
        <taxon>Bacteria</taxon>
        <taxon>Candidatus Eiseniibacteriota</taxon>
    </lineage>
</organism>
<dbReference type="EMBL" id="JBHPEI010000051">
    <property type="protein sequence ID" value="MFC1799993.1"/>
    <property type="molecule type" value="Genomic_DNA"/>
</dbReference>
<evidence type="ECO:0000256" key="5">
    <source>
        <dbReference type="ARBA" id="ARBA00023125"/>
    </source>
</evidence>
<evidence type="ECO:0000256" key="4">
    <source>
        <dbReference type="ARBA" id="ARBA00023015"/>
    </source>
</evidence>
<dbReference type="SUPFAM" id="SSF46785">
    <property type="entry name" value="Winged helix' DNA-binding domain"/>
    <property type="match status" value="1"/>
</dbReference>
<name>A0ABV6YPN9_UNCEI</name>
<dbReference type="Gene3D" id="3.30.1490.190">
    <property type="match status" value="1"/>
</dbReference>
<dbReference type="InterPro" id="IPR043135">
    <property type="entry name" value="Fur_C"/>
</dbReference>
<dbReference type="PANTHER" id="PTHR33202:SF8">
    <property type="entry name" value="PEROXIDE-RESPONSIVE REPRESSOR PERR"/>
    <property type="match status" value="1"/>
</dbReference>
<evidence type="ECO:0000313" key="8">
    <source>
        <dbReference type="Proteomes" id="UP001594288"/>
    </source>
</evidence>
<dbReference type="Proteomes" id="UP001594288">
    <property type="component" value="Unassembled WGS sequence"/>
</dbReference>
<protein>
    <submittedName>
        <fullName evidence="7">Fur family transcriptional regulator</fullName>
    </submittedName>
</protein>